<keyword evidence="7" id="KW-1185">Reference proteome</keyword>
<feature type="domain" description="TLC" evidence="5">
    <location>
        <begin position="24"/>
        <end position="80"/>
    </location>
</feature>
<dbReference type="GO" id="GO:0016020">
    <property type="term" value="C:membrane"/>
    <property type="evidence" value="ECO:0007669"/>
    <property type="project" value="UniProtKB-SubCell"/>
</dbReference>
<dbReference type="InParanoid" id="A0A4W3GNA8"/>
<comment type="subcellular location">
    <subcellularLocation>
        <location evidence="1">Membrane</location>
        <topology evidence="1">Multi-pass membrane protein</topology>
    </subcellularLocation>
</comment>
<dbReference type="AlphaFoldDB" id="A0A4W3GNA8"/>
<organism evidence="6 7">
    <name type="scientific">Callorhinchus milii</name>
    <name type="common">Ghost shark</name>
    <dbReference type="NCBI Taxonomy" id="7868"/>
    <lineage>
        <taxon>Eukaryota</taxon>
        <taxon>Metazoa</taxon>
        <taxon>Chordata</taxon>
        <taxon>Craniata</taxon>
        <taxon>Vertebrata</taxon>
        <taxon>Chondrichthyes</taxon>
        <taxon>Holocephali</taxon>
        <taxon>Chimaeriformes</taxon>
        <taxon>Callorhinchidae</taxon>
        <taxon>Callorhinchus</taxon>
    </lineage>
</organism>
<dbReference type="InterPro" id="IPR006634">
    <property type="entry name" value="TLC-dom"/>
</dbReference>
<dbReference type="STRING" id="7868.ENSCMIP00000004971"/>
<reference evidence="7" key="2">
    <citation type="journal article" date="2007" name="PLoS Biol.">
        <title>Survey sequencing and comparative analysis of the elephant shark (Callorhinchus milii) genome.</title>
        <authorList>
            <person name="Venkatesh B."/>
            <person name="Kirkness E.F."/>
            <person name="Loh Y.H."/>
            <person name="Halpern A.L."/>
            <person name="Lee A.P."/>
            <person name="Johnson J."/>
            <person name="Dandona N."/>
            <person name="Viswanathan L.D."/>
            <person name="Tay A."/>
            <person name="Venter J.C."/>
            <person name="Strausberg R.L."/>
            <person name="Brenner S."/>
        </authorList>
    </citation>
    <scope>NUCLEOTIDE SEQUENCE [LARGE SCALE GENOMIC DNA]</scope>
</reference>
<sequence>SRGVLRRTRECGLNESLSLSLSHRGDPKLVKVNIAIASGYLINDLVLLLCHWTTIGDGFFLCHHLAALYAYQYVLVSPATASSHPRVVQMVAASAKFIPPTPYHASSSLCNSIPTLASLPPLPPSRHDSRPSFSAA</sequence>
<evidence type="ECO:0000256" key="4">
    <source>
        <dbReference type="ARBA" id="ARBA00023136"/>
    </source>
</evidence>
<name>A0A4W3GNA8_CALMI</name>
<evidence type="ECO:0000256" key="1">
    <source>
        <dbReference type="ARBA" id="ARBA00004141"/>
    </source>
</evidence>
<dbReference type="Ensembl" id="ENSCMIT00000005152.1">
    <property type="protein sequence ID" value="ENSCMIP00000004971.1"/>
    <property type="gene ID" value="ENSCMIG00000002949.1"/>
</dbReference>
<reference evidence="7" key="3">
    <citation type="journal article" date="2014" name="Nature">
        <title>Elephant shark genome provides unique insights into gnathostome evolution.</title>
        <authorList>
            <consortium name="International Elephant Shark Genome Sequencing Consortium"/>
            <person name="Venkatesh B."/>
            <person name="Lee A.P."/>
            <person name="Ravi V."/>
            <person name="Maurya A.K."/>
            <person name="Lian M.M."/>
            <person name="Swann J.B."/>
            <person name="Ohta Y."/>
            <person name="Flajnik M.F."/>
            <person name="Sutoh Y."/>
            <person name="Kasahara M."/>
            <person name="Hoon S."/>
            <person name="Gangu V."/>
            <person name="Roy S.W."/>
            <person name="Irimia M."/>
            <person name="Korzh V."/>
            <person name="Kondrychyn I."/>
            <person name="Lim Z.W."/>
            <person name="Tay B.H."/>
            <person name="Tohari S."/>
            <person name="Kong K.W."/>
            <person name="Ho S."/>
            <person name="Lorente-Galdos B."/>
            <person name="Quilez J."/>
            <person name="Marques-Bonet T."/>
            <person name="Raney B.J."/>
            <person name="Ingham P.W."/>
            <person name="Tay A."/>
            <person name="Hillier L.W."/>
            <person name="Minx P."/>
            <person name="Boehm T."/>
            <person name="Wilson R.K."/>
            <person name="Brenner S."/>
            <person name="Warren W.C."/>
        </authorList>
    </citation>
    <scope>NUCLEOTIDE SEQUENCE [LARGE SCALE GENOMIC DNA]</scope>
</reference>
<evidence type="ECO:0000256" key="2">
    <source>
        <dbReference type="ARBA" id="ARBA00022692"/>
    </source>
</evidence>
<accession>A0A4W3GNA8</accession>
<reference evidence="6" key="5">
    <citation type="submission" date="2025-09" db="UniProtKB">
        <authorList>
            <consortium name="Ensembl"/>
        </authorList>
    </citation>
    <scope>IDENTIFICATION</scope>
</reference>
<evidence type="ECO:0000313" key="7">
    <source>
        <dbReference type="Proteomes" id="UP000314986"/>
    </source>
</evidence>
<evidence type="ECO:0000259" key="5">
    <source>
        <dbReference type="Pfam" id="PF03798"/>
    </source>
</evidence>
<reference evidence="6" key="4">
    <citation type="submission" date="2025-08" db="UniProtKB">
        <authorList>
            <consortium name="Ensembl"/>
        </authorList>
    </citation>
    <scope>IDENTIFICATION</scope>
</reference>
<evidence type="ECO:0000256" key="3">
    <source>
        <dbReference type="ARBA" id="ARBA00022989"/>
    </source>
</evidence>
<keyword evidence="2" id="KW-0812">Transmembrane</keyword>
<keyword evidence="4" id="KW-0472">Membrane</keyword>
<proteinExistence type="predicted"/>
<evidence type="ECO:0000313" key="6">
    <source>
        <dbReference type="Ensembl" id="ENSCMIP00000004971.1"/>
    </source>
</evidence>
<keyword evidence="3" id="KW-1133">Transmembrane helix</keyword>
<reference evidence="7" key="1">
    <citation type="journal article" date="2006" name="Science">
        <title>Ancient noncoding elements conserved in the human genome.</title>
        <authorList>
            <person name="Venkatesh B."/>
            <person name="Kirkness E.F."/>
            <person name="Loh Y.H."/>
            <person name="Halpern A.L."/>
            <person name="Lee A.P."/>
            <person name="Johnson J."/>
            <person name="Dandona N."/>
            <person name="Viswanathan L.D."/>
            <person name="Tay A."/>
            <person name="Venter J.C."/>
            <person name="Strausberg R.L."/>
            <person name="Brenner S."/>
        </authorList>
    </citation>
    <scope>NUCLEOTIDE SEQUENCE [LARGE SCALE GENOMIC DNA]</scope>
</reference>
<dbReference type="Pfam" id="PF03798">
    <property type="entry name" value="TRAM_LAG1_CLN8"/>
    <property type="match status" value="1"/>
</dbReference>
<dbReference type="Proteomes" id="UP000314986">
    <property type="component" value="Unassembled WGS sequence"/>
</dbReference>
<protein>
    <recommendedName>
        <fullName evidence="5">TLC domain-containing protein</fullName>
    </recommendedName>
</protein>